<dbReference type="Gene3D" id="3.40.190.10">
    <property type="entry name" value="Periplasmic binding protein-like II"/>
    <property type="match status" value="2"/>
</dbReference>
<comment type="catalytic activity">
    <reaction evidence="7">
        <text>prephenate + H(+) = 3-phenylpyruvate + CO2 + H2O</text>
        <dbReference type="Rhea" id="RHEA:21648"/>
        <dbReference type="ChEBI" id="CHEBI:15377"/>
        <dbReference type="ChEBI" id="CHEBI:15378"/>
        <dbReference type="ChEBI" id="CHEBI:16526"/>
        <dbReference type="ChEBI" id="CHEBI:18005"/>
        <dbReference type="ChEBI" id="CHEBI:29934"/>
        <dbReference type="EC" id="4.2.1.51"/>
    </reaction>
</comment>
<evidence type="ECO:0000256" key="5">
    <source>
        <dbReference type="ARBA" id="ARBA00023222"/>
    </source>
</evidence>
<keyword evidence="5" id="KW-0584">Phenylalanine biosynthesis</keyword>
<dbReference type="NCBIfam" id="NF008866">
    <property type="entry name" value="PRK11899.1"/>
    <property type="match status" value="1"/>
</dbReference>
<evidence type="ECO:0000259" key="8">
    <source>
        <dbReference type="PROSITE" id="PS51171"/>
    </source>
</evidence>
<keyword evidence="3" id="KW-0028">Amino-acid biosynthesis</keyword>
<gene>
    <name evidence="10" type="ORF">JWV37_08495</name>
</gene>
<dbReference type="PANTHER" id="PTHR21022">
    <property type="entry name" value="PREPHENATE DEHYDRATASE P PROTEIN"/>
    <property type="match status" value="1"/>
</dbReference>
<evidence type="ECO:0000313" key="10">
    <source>
        <dbReference type="EMBL" id="MBN2964819.1"/>
    </source>
</evidence>
<dbReference type="EMBL" id="JAFHKK010000018">
    <property type="protein sequence ID" value="MBN2964819.1"/>
    <property type="molecule type" value="Genomic_DNA"/>
</dbReference>
<dbReference type="PROSITE" id="PS51671">
    <property type="entry name" value="ACT"/>
    <property type="match status" value="1"/>
</dbReference>
<reference evidence="10" key="2">
    <citation type="submission" date="2021-02" db="EMBL/GenBank/DDBJ databases">
        <authorList>
            <person name="Merkel A.Y."/>
        </authorList>
    </citation>
    <scope>NUCLEOTIDE SEQUENCE</scope>
    <source>
        <strain evidence="10">T05b</strain>
    </source>
</reference>
<dbReference type="SUPFAM" id="SSF53850">
    <property type="entry name" value="Periplasmic binding protein-like II"/>
    <property type="match status" value="1"/>
</dbReference>
<protein>
    <recommendedName>
        <fullName evidence="2">prephenate dehydratase</fullName>
        <ecNumber evidence="2">4.2.1.51</ecNumber>
    </recommendedName>
</protein>
<dbReference type="CDD" id="cd13631">
    <property type="entry name" value="PBP2_Ct-PDT_like"/>
    <property type="match status" value="1"/>
</dbReference>
<evidence type="ECO:0000256" key="2">
    <source>
        <dbReference type="ARBA" id="ARBA00013147"/>
    </source>
</evidence>
<dbReference type="InterPro" id="IPR001086">
    <property type="entry name" value="Preph_deHydtase"/>
</dbReference>
<dbReference type="PROSITE" id="PS00857">
    <property type="entry name" value="PREPHENATE_DEHYDR_1"/>
    <property type="match status" value="1"/>
</dbReference>
<reference evidence="10" key="1">
    <citation type="submission" date="2021-02" db="EMBL/GenBank/DDBJ databases">
        <title>Sulfurospirillum tamanensis sp. nov.</title>
        <authorList>
            <person name="Frolova A."/>
            <person name="Merkel A."/>
            <person name="Slobodkin A."/>
        </authorList>
    </citation>
    <scope>NUCLEOTIDE SEQUENCE</scope>
    <source>
        <strain evidence="10">T05b</strain>
    </source>
</reference>
<keyword evidence="11" id="KW-1185">Reference proteome</keyword>
<evidence type="ECO:0000313" key="11">
    <source>
        <dbReference type="Proteomes" id="UP000703590"/>
    </source>
</evidence>
<evidence type="ECO:0000259" key="9">
    <source>
        <dbReference type="PROSITE" id="PS51671"/>
    </source>
</evidence>
<dbReference type="PANTHER" id="PTHR21022:SF19">
    <property type="entry name" value="PREPHENATE DEHYDRATASE-RELATED"/>
    <property type="match status" value="1"/>
</dbReference>
<name>A0ABS2WT26_9BACT</name>
<organism evidence="10 11">
    <name type="scientific">Sulfurospirillum tamanense</name>
    <dbReference type="NCBI Taxonomy" id="2813362"/>
    <lineage>
        <taxon>Bacteria</taxon>
        <taxon>Pseudomonadati</taxon>
        <taxon>Campylobacterota</taxon>
        <taxon>Epsilonproteobacteria</taxon>
        <taxon>Campylobacterales</taxon>
        <taxon>Sulfurospirillaceae</taxon>
        <taxon>Sulfurospirillum</taxon>
    </lineage>
</organism>
<comment type="caution">
    <text evidence="10">The sequence shown here is derived from an EMBL/GenBank/DDBJ whole genome shotgun (WGS) entry which is preliminary data.</text>
</comment>
<dbReference type="InterPro" id="IPR002912">
    <property type="entry name" value="ACT_dom"/>
</dbReference>
<keyword evidence="4" id="KW-0057">Aromatic amino acid biosynthesis</keyword>
<evidence type="ECO:0000256" key="6">
    <source>
        <dbReference type="ARBA" id="ARBA00023239"/>
    </source>
</evidence>
<accession>A0ABS2WT26</accession>
<evidence type="ECO:0000256" key="1">
    <source>
        <dbReference type="ARBA" id="ARBA00004741"/>
    </source>
</evidence>
<dbReference type="InterPro" id="IPR045865">
    <property type="entry name" value="ACT-like_dom_sf"/>
</dbReference>
<evidence type="ECO:0000256" key="4">
    <source>
        <dbReference type="ARBA" id="ARBA00023141"/>
    </source>
</evidence>
<dbReference type="GO" id="GO:0004664">
    <property type="term" value="F:prephenate dehydratase activity"/>
    <property type="evidence" value="ECO:0007669"/>
    <property type="project" value="UniProtKB-EC"/>
</dbReference>
<dbReference type="PROSITE" id="PS51171">
    <property type="entry name" value="PREPHENATE_DEHYDR_3"/>
    <property type="match status" value="1"/>
</dbReference>
<feature type="domain" description="Prephenate dehydratase" evidence="8">
    <location>
        <begin position="2"/>
        <end position="177"/>
    </location>
</feature>
<dbReference type="InterPro" id="IPR008242">
    <property type="entry name" value="Chor_mutase/pphenate_deHydtase"/>
</dbReference>
<keyword evidence="6 10" id="KW-0456">Lyase</keyword>
<feature type="domain" description="ACT" evidence="9">
    <location>
        <begin position="193"/>
        <end position="270"/>
    </location>
</feature>
<evidence type="ECO:0000256" key="7">
    <source>
        <dbReference type="ARBA" id="ARBA00047848"/>
    </source>
</evidence>
<comment type="pathway">
    <text evidence="1">Amino-acid biosynthesis; L-phenylalanine biosynthesis; phenylpyruvate from prephenate: step 1/1.</text>
</comment>
<sequence>MVIAYQGAEGAYSHLACKTAFPSSISIACDAFVDAMKMVESGTANLAMIPVENSTAGRVEEIYRLIPRLELHIIQEHFEPVRHCLLGLPESSLETIKTVASHPQALAQCQLNISKHGYKAEAKFDTAGSAKEVQALGDPTKGAIASKLAAKLYGLKILSENFGDLLGNTTRFIVLSKEKVALEYEPNKEYITSLVFQVRDIPAALYKALGGFATNGVNLVKLESYSPSGNLQVSQFHLDIDGHPNNRSLVLALDELRYFAKEIKILGTYEKHPYRFGQKR</sequence>
<dbReference type="Pfam" id="PF00800">
    <property type="entry name" value="PDT"/>
    <property type="match status" value="1"/>
</dbReference>
<dbReference type="Proteomes" id="UP000703590">
    <property type="component" value="Unassembled WGS sequence"/>
</dbReference>
<dbReference type="EC" id="4.2.1.51" evidence="2"/>
<proteinExistence type="predicted"/>
<dbReference type="Gene3D" id="3.30.70.260">
    <property type="match status" value="1"/>
</dbReference>
<dbReference type="PIRSF" id="PIRSF001500">
    <property type="entry name" value="Chor_mut_pdt_Ppr"/>
    <property type="match status" value="1"/>
</dbReference>
<dbReference type="SUPFAM" id="SSF55021">
    <property type="entry name" value="ACT-like"/>
    <property type="match status" value="1"/>
</dbReference>
<dbReference type="CDD" id="cd04905">
    <property type="entry name" value="ACT_CM-PDT"/>
    <property type="match status" value="1"/>
</dbReference>
<dbReference type="InterPro" id="IPR018528">
    <property type="entry name" value="Preph_deHydtase_CS"/>
</dbReference>
<evidence type="ECO:0000256" key="3">
    <source>
        <dbReference type="ARBA" id="ARBA00022605"/>
    </source>
</evidence>